<name>A0A7X7LZE9_9RHOO</name>
<dbReference type="SMART" id="SM00220">
    <property type="entry name" value="S_TKc"/>
    <property type="match status" value="1"/>
</dbReference>
<evidence type="ECO:0000256" key="2">
    <source>
        <dbReference type="ARBA" id="ARBA00022741"/>
    </source>
</evidence>
<sequence length="562" mass="61564">MAPGELGVGLGHASQQGPRPRNEDFVGAAAPEGEELAAKGVLLAVADGVGGHAHGREAAEQTVRSLLADYYATPQTWGVEKSVEAVLGAVNRWLLGQSAKSRDYAGMATTLTAVVLRGRRYHVAHVGDSRAYRWRDGQLLRLTEDHTWEHPEFDNVLRRAIGLEARLLVDHDDGELAAGDRFVLLTDGVWNTLGDAAVAAVLQSHADPQAAAEALTLDALRRGATDNATALVADVEGLPPDTWRDRLADSRRLPLPPRLKPGQTIDGLRVEALLNESRVTLLYRVTRLADMQALVMKTLRAESDAEAASALVREEWLARRVPGKGFPRVFDHPQRDHLYYLMSWHEGETLKAGLARGHRLAPHELVVTGCALLRLVGMLHRLGIVHRDVKPDNVHIDRRGELRLLDLGVAASDAEDLAEINNPGTPSYMAPELFAGGAANESSDLYACGVTLYELLTRKYPYGEIEPFQHPRFGAPVPPTRYRPDTPAWLEAVLLKACAREPSDRFETAEEFLLALGRGASRPLANRRSLPLVERNPRLALKLVAAASLLLNLVLLFVLSRY</sequence>
<keyword evidence="1" id="KW-0808">Transferase</keyword>
<proteinExistence type="predicted"/>
<evidence type="ECO:0000259" key="7">
    <source>
        <dbReference type="PROSITE" id="PS50011"/>
    </source>
</evidence>
<evidence type="ECO:0000256" key="6">
    <source>
        <dbReference type="SAM" id="Phobius"/>
    </source>
</evidence>
<keyword evidence="2" id="KW-0547">Nucleotide-binding</keyword>
<dbReference type="PROSITE" id="PS50011">
    <property type="entry name" value="PROTEIN_KINASE_DOM"/>
    <property type="match status" value="1"/>
</dbReference>
<feature type="transmembrane region" description="Helical" evidence="6">
    <location>
        <begin position="539"/>
        <end position="559"/>
    </location>
</feature>
<dbReference type="SMART" id="SM00332">
    <property type="entry name" value="PP2Cc"/>
    <property type="match status" value="1"/>
</dbReference>
<organism evidence="9 10">
    <name type="scientific">Thauera phenolivorans</name>
    <dbReference type="NCBI Taxonomy" id="1792543"/>
    <lineage>
        <taxon>Bacteria</taxon>
        <taxon>Pseudomonadati</taxon>
        <taxon>Pseudomonadota</taxon>
        <taxon>Betaproteobacteria</taxon>
        <taxon>Rhodocyclales</taxon>
        <taxon>Zoogloeaceae</taxon>
        <taxon>Thauera</taxon>
    </lineage>
</organism>
<dbReference type="CDD" id="cd00143">
    <property type="entry name" value="PP2Cc"/>
    <property type="match status" value="1"/>
</dbReference>
<feature type="compositionally biased region" description="Gly residues" evidence="5">
    <location>
        <begin position="1"/>
        <end position="10"/>
    </location>
</feature>
<dbReference type="PROSITE" id="PS51746">
    <property type="entry name" value="PPM_2"/>
    <property type="match status" value="1"/>
</dbReference>
<evidence type="ECO:0000256" key="1">
    <source>
        <dbReference type="ARBA" id="ARBA00022679"/>
    </source>
</evidence>
<feature type="domain" description="Protein kinase" evidence="7">
    <location>
        <begin position="268"/>
        <end position="525"/>
    </location>
</feature>
<dbReference type="GO" id="GO:0005524">
    <property type="term" value="F:ATP binding"/>
    <property type="evidence" value="ECO:0007669"/>
    <property type="project" value="UniProtKB-KW"/>
</dbReference>
<keyword evidence="3 9" id="KW-0418">Kinase</keyword>
<evidence type="ECO:0000313" key="9">
    <source>
        <dbReference type="EMBL" id="NLF55940.1"/>
    </source>
</evidence>
<dbReference type="InterPro" id="IPR011009">
    <property type="entry name" value="Kinase-like_dom_sf"/>
</dbReference>
<evidence type="ECO:0000313" key="10">
    <source>
        <dbReference type="Proteomes" id="UP000536534"/>
    </source>
</evidence>
<dbReference type="EMBL" id="JAAYYV010000479">
    <property type="protein sequence ID" value="NLF55940.1"/>
    <property type="molecule type" value="Genomic_DNA"/>
</dbReference>
<keyword evidence="6" id="KW-0472">Membrane</keyword>
<evidence type="ECO:0000259" key="8">
    <source>
        <dbReference type="PROSITE" id="PS51746"/>
    </source>
</evidence>
<keyword evidence="6" id="KW-1133">Transmembrane helix</keyword>
<dbReference type="Pfam" id="PF00069">
    <property type="entry name" value="Pkinase"/>
    <property type="match status" value="1"/>
</dbReference>
<dbReference type="SMART" id="SM00331">
    <property type="entry name" value="PP2C_SIG"/>
    <property type="match status" value="1"/>
</dbReference>
<comment type="caution">
    <text evidence="9">The sequence shown here is derived from an EMBL/GenBank/DDBJ whole genome shotgun (WGS) entry which is preliminary data.</text>
</comment>
<keyword evidence="6" id="KW-0812">Transmembrane</keyword>
<dbReference type="InterPro" id="IPR036457">
    <property type="entry name" value="PPM-type-like_dom_sf"/>
</dbReference>
<dbReference type="SUPFAM" id="SSF56112">
    <property type="entry name" value="Protein kinase-like (PK-like)"/>
    <property type="match status" value="1"/>
</dbReference>
<dbReference type="Proteomes" id="UP000536534">
    <property type="component" value="Unassembled WGS sequence"/>
</dbReference>
<evidence type="ECO:0000256" key="4">
    <source>
        <dbReference type="ARBA" id="ARBA00022840"/>
    </source>
</evidence>
<dbReference type="GO" id="GO:0004674">
    <property type="term" value="F:protein serine/threonine kinase activity"/>
    <property type="evidence" value="ECO:0007669"/>
    <property type="project" value="TreeGrafter"/>
</dbReference>
<dbReference type="Gene3D" id="3.60.40.10">
    <property type="entry name" value="PPM-type phosphatase domain"/>
    <property type="match status" value="1"/>
</dbReference>
<gene>
    <name evidence="9" type="ORF">GX576_16360</name>
</gene>
<dbReference type="CDD" id="cd14014">
    <property type="entry name" value="STKc_PknB_like"/>
    <property type="match status" value="1"/>
</dbReference>
<dbReference type="PANTHER" id="PTHR43289:SF34">
    <property type="entry name" value="SERINE_THREONINE-PROTEIN KINASE YBDM-RELATED"/>
    <property type="match status" value="1"/>
</dbReference>
<dbReference type="Gene3D" id="1.10.510.10">
    <property type="entry name" value="Transferase(Phosphotransferase) domain 1"/>
    <property type="match status" value="1"/>
</dbReference>
<dbReference type="Pfam" id="PF13672">
    <property type="entry name" value="PP2C_2"/>
    <property type="match status" value="1"/>
</dbReference>
<protein>
    <submittedName>
        <fullName evidence="9">Bifunctional protein-serine/threonine kinase/phosphatase</fullName>
    </submittedName>
</protein>
<evidence type="ECO:0000256" key="5">
    <source>
        <dbReference type="SAM" id="MobiDB-lite"/>
    </source>
</evidence>
<dbReference type="SUPFAM" id="SSF81606">
    <property type="entry name" value="PP2C-like"/>
    <property type="match status" value="1"/>
</dbReference>
<accession>A0A7X7LZE9</accession>
<dbReference type="AlphaFoldDB" id="A0A7X7LZE9"/>
<dbReference type="InterPro" id="IPR001932">
    <property type="entry name" value="PPM-type_phosphatase-like_dom"/>
</dbReference>
<dbReference type="PANTHER" id="PTHR43289">
    <property type="entry name" value="MITOGEN-ACTIVATED PROTEIN KINASE KINASE KINASE 20-RELATED"/>
    <property type="match status" value="1"/>
</dbReference>
<reference evidence="9 10" key="1">
    <citation type="journal article" date="2020" name="Biotechnol. Biofuels">
        <title>New insights from the biogas microbiome by comprehensive genome-resolved metagenomics of nearly 1600 species originating from multiple anaerobic digesters.</title>
        <authorList>
            <person name="Campanaro S."/>
            <person name="Treu L."/>
            <person name="Rodriguez-R L.M."/>
            <person name="Kovalovszki A."/>
            <person name="Ziels R.M."/>
            <person name="Maus I."/>
            <person name="Zhu X."/>
            <person name="Kougias P.G."/>
            <person name="Basile A."/>
            <person name="Luo G."/>
            <person name="Schluter A."/>
            <person name="Konstantinidis K.T."/>
            <person name="Angelidaki I."/>
        </authorList>
    </citation>
    <scope>NUCLEOTIDE SEQUENCE [LARGE SCALE GENOMIC DNA]</scope>
    <source>
        <strain evidence="9">AS06rmzACSIP_256</strain>
    </source>
</reference>
<keyword evidence="4" id="KW-0067">ATP-binding</keyword>
<feature type="domain" description="PPM-type phosphatase" evidence="8">
    <location>
        <begin position="9"/>
        <end position="235"/>
    </location>
</feature>
<dbReference type="InterPro" id="IPR000719">
    <property type="entry name" value="Prot_kinase_dom"/>
</dbReference>
<feature type="region of interest" description="Disordered" evidence="5">
    <location>
        <begin position="1"/>
        <end position="26"/>
    </location>
</feature>
<evidence type="ECO:0000256" key="3">
    <source>
        <dbReference type="ARBA" id="ARBA00022777"/>
    </source>
</evidence>